<dbReference type="InterPro" id="IPR035979">
    <property type="entry name" value="RBD_domain_sf"/>
</dbReference>
<protein>
    <recommendedName>
        <fullName evidence="4">Protein alan shepard</fullName>
    </recommendedName>
</protein>
<feature type="compositionally biased region" description="Low complexity" evidence="6">
    <location>
        <begin position="138"/>
        <end position="162"/>
    </location>
</feature>
<evidence type="ECO:0000256" key="3">
    <source>
        <dbReference type="ARBA" id="ARBA00037469"/>
    </source>
</evidence>
<comment type="function">
    <text evidence="3">Has a role in the perception of gravity.</text>
</comment>
<keyword evidence="1" id="KW-0677">Repeat</keyword>
<dbReference type="OrthoDB" id="271725at2759"/>
<dbReference type="InterPro" id="IPR000504">
    <property type="entry name" value="RRM_dom"/>
</dbReference>
<feature type="region of interest" description="Disordered" evidence="6">
    <location>
        <begin position="494"/>
        <end position="522"/>
    </location>
</feature>
<reference evidence="8" key="1">
    <citation type="submission" date="2021-04" db="EMBL/GenBank/DDBJ databases">
        <authorList>
            <person name="Chebbi M.A.C M."/>
        </authorList>
    </citation>
    <scope>NUCLEOTIDE SEQUENCE</scope>
</reference>
<dbReference type="InterPro" id="IPR012677">
    <property type="entry name" value="Nucleotide-bd_a/b_plait_sf"/>
</dbReference>
<sequence length="522" mass="55605">MSVRMENVAAPRKLNYKMMMFQGTNGPRPTYAGANNGSAGNAGAGVGVGPTAGGHGLKSGAGGAPRGGNPVQYRASAGAWGATPSHAAAAAAYPPYTRYPTAAAQMPVGAQQLPPTANPYAATAYAQHASYGGQRVPTASSPANTSSSSSSATGSQSGTISTNLSNNAMQGQQPEQLSKTNLYIRGLNQNTTDKDLVNMCSQYGTITSTKAILDKNTNKCKGYGFVDFESPVAAEGAVKALVAKGIQAQMAKVGIWLHRRLASVRWLCMQMFFFIPQQQEQDPTNLYIANLPLNFKENDVEGLLAQHGQVISTRILRDTLGQSKGVGFARMESKEKCEQIIQMFNGKALQGAKDPLLVKFADGGNKKKPYKSSIWRETGDNITLNYDTSGVGQNGVPTAHMLPAATLAQYSRHYGQAVPGYTVPGTPWVTPYVLQTGPPHMQQVDMMPSADPSNPQYSMIPQLTTQMSTLHLGTGSVTSPHPYPYSYPPSIIHTMPLGESEQTSNAASPDESYQQYQAQQPK</sequence>
<evidence type="ECO:0000256" key="6">
    <source>
        <dbReference type="SAM" id="MobiDB-lite"/>
    </source>
</evidence>
<dbReference type="CDD" id="cd12244">
    <property type="entry name" value="RRM2_MSSP"/>
    <property type="match status" value="1"/>
</dbReference>
<dbReference type="CDD" id="cd12243">
    <property type="entry name" value="RRM1_MSSP"/>
    <property type="match status" value="1"/>
</dbReference>
<feature type="domain" description="RRM" evidence="7">
    <location>
        <begin position="284"/>
        <end position="363"/>
    </location>
</feature>
<feature type="compositionally biased region" description="Polar residues" evidence="6">
    <location>
        <begin position="500"/>
        <end position="522"/>
    </location>
</feature>
<evidence type="ECO:0000313" key="9">
    <source>
        <dbReference type="Proteomes" id="UP000786811"/>
    </source>
</evidence>
<dbReference type="Gene3D" id="3.30.70.330">
    <property type="match status" value="2"/>
</dbReference>
<dbReference type="AlphaFoldDB" id="A0A8J2MIC0"/>
<keyword evidence="2 5" id="KW-0694">RNA-binding</keyword>
<comment type="caution">
    <text evidence="8">The sequence shown here is derived from an EMBL/GenBank/DDBJ whole genome shotgun (WGS) entry which is preliminary data.</text>
</comment>
<dbReference type="PANTHER" id="PTHR24012">
    <property type="entry name" value="RNA BINDING PROTEIN"/>
    <property type="match status" value="1"/>
</dbReference>
<feature type="region of interest" description="Disordered" evidence="6">
    <location>
        <begin position="133"/>
        <end position="174"/>
    </location>
</feature>
<dbReference type="PROSITE" id="PS50102">
    <property type="entry name" value="RRM"/>
    <property type="match status" value="2"/>
</dbReference>
<dbReference type="Proteomes" id="UP000786811">
    <property type="component" value="Unassembled WGS sequence"/>
</dbReference>
<evidence type="ECO:0000256" key="1">
    <source>
        <dbReference type="ARBA" id="ARBA00022737"/>
    </source>
</evidence>
<dbReference type="InterPro" id="IPR002343">
    <property type="entry name" value="Hud_Sxl_RNA"/>
</dbReference>
<dbReference type="SMART" id="SM00360">
    <property type="entry name" value="RRM"/>
    <property type="match status" value="2"/>
</dbReference>
<keyword evidence="9" id="KW-1185">Reference proteome</keyword>
<proteinExistence type="predicted"/>
<evidence type="ECO:0000256" key="4">
    <source>
        <dbReference type="ARBA" id="ARBA00039536"/>
    </source>
</evidence>
<dbReference type="GO" id="GO:0003723">
    <property type="term" value="F:RNA binding"/>
    <property type="evidence" value="ECO:0007669"/>
    <property type="project" value="UniProtKB-UniRule"/>
</dbReference>
<dbReference type="GO" id="GO:1990904">
    <property type="term" value="C:ribonucleoprotein complex"/>
    <property type="evidence" value="ECO:0007669"/>
    <property type="project" value="InterPro"/>
</dbReference>
<accession>A0A8J2MIC0</accession>
<dbReference type="FunFam" id="3.30.70.330:FF:000169">
    <property type="entry name" value="protein alan shepard isoform X4"/>
    <property type="match status" value="1"/>
</dbReference>
<name>A0A8J2MIC0_COTCN</name>
<organism evidence="8 9">
    <name type="scientific">Cotesia congregata</name>
    <name type="common">Parasitoid wasp</name>
    <name type="synonym">Apanteles congregatus</name>
    <dbReference type="NCBI Taxonomy" id="51543"/>
    <lineage>
        <taxon>Eukaryota</taxon>
        <taxon>Metazoa</taxon>
        <taxon>Ecdysozoa</taxon>
        <taxon>Arthropoda</taxon>
        <taxon>Hexapoda</taxon>
        <taxon>Insecta</taxon>
        <taxon>Pterygota</taxon>
        <taxon>Neoptera</taxon>
        <taxon>Endopterygota</taxon>
        <taxon>Hymenoptera</taxon>
        <taxon>Apocrita</taxon>
        <taxon>Ichneumonoidea</taxon>
        <taxon>Braconidae</taxon>
        <taxon>Microgastrinae</taxon>
        <taxon>Cotesia</taxon>
    </lineage>
</organism>
<evidence type="ECO:0000313" key="8">
    <source>
        <dbReference type="EMBL" id="CAG5087252.1"/>
    </source>
</evidence>
<evidence type="ECO:0000256" key="2">
    <source>
        <dbReference type="ARBA" id="ARBA00022884"/>
    </source>
</evidence>
<gene>
    <name evidence="8" type="ORF">HICCMSTLAB_LOCUS4462</name>
</gene>
<dbReference type="Pfam" id="PF00076">
    <property type="entry name" value="RRM_1"/>
    <property type="match status" value="2"/>
</dbReference>
<dbReference type="SUPFAM" id="SSF54928">
    <property type="entry name" value="RNA-binding domain, RBD"/>
    <property type="match status" value="2"/>
</dbReference>
<feature type="domain" description="RRM" evidence="7">
    <location>
        <begin position="180"/>
        <end position="253"/>
    </location>
</feature>
<evidence type="ECO:0000256" key="5">
    <source>
        <dbReference type="PROSITE-ProRule" id="PRU00176"/>
    </source>
</evidence>
<feature type="compositionally biased region" description="Polar residues" evidence="6">
    <location>
        <begin position="163"/>
        <end position="174"/>
    </location>
</feature>
<dbReference type="PRINTS" id="PR00961">
    <property type="entry name" value="HUDSXLRNA"/>
</dbReference>
<evidence type="ECO:0000259" key="7">
    <source>
        <dbReference type="PROSITE" id="PS50102"/>
    </source>
</evidence>
<dbReference type="EMBL" id="CAJNRD030001119">
    <property type="protein sequence ID" value="CAG5087252.1"/>
    <property type="molecule type" value="Genomic_DNA"/>
</dbReference>
<dbReference type="FunFam" id="3.30.70.330:FF:000012">
    <property type="entry name" value="RNA-binding motif, single-stranded-interacting protein 3 isoform 1"/>
    <property type="match status" value="1"/>
</dbReference>